<evidence type="ECO:0000313" key="10">
    <source>
        <dbReference type="Proteomes" id="UP000268469"/>
    </source>
</evidence>
<evidence type="ECO:0000256" key="1">
    <source>
        <dbReference type="ARBA" id="ARBA00001033"/>
    </source>
</evidence>
<feature type="binding site" evidence="7">
    <location>
        <position position="207"/>
    </location>
    <ligand>
        <name>Mg(2+)</name>
        <dbReference type="ChEBI" id="CHEBI:18420"/>
        <label>1</label>
        <note>catalytic</note>
    </ligand>
</feature>
<dbReference type="PRINTS" id="PR00377">
    <property type="entry name" value="IMPHPHTASES"/>
</dbReference>
<comment type="catalytic activity">
    <reaction evidence="1 8">
        <text>a myo-inositol phosphate + H2O = myo-inositol + phosphate</text>
        <dbReference type="Rhea" id="RHEA:24056"/>
        <dbReference type="ChEBI" id="CHEBI:15377"/>
        <dbReference type="ChEBI" id="CHEBI:17268"/>
        <dbReference type="ChEBI" id="CHEBI:43474"/>
        <dbReference type="ChEBI" id="CHEBI:84139"/>
        <dbReference type="EC" id="3.1.3.25"/>
    </reaction>
</comment>
<dbReference type="EMBL" id="QNBE01000052">
    <property type="protein sequence ID" value="RKX70080.1"/>
    <property type="molecule type" value="Genomic_DNA"/>
</dbReference>
<dbReference type="InterPro" id="IPR000760">
    <property type="entry name" value="Inositol_monophosphatase-like"/>
</dbReference>
<evidence type="ECO:0000256" key="3">
    <source>
        <dbReference type="ARBA" id="ARBA00009759"/>
    </source>
</evidence>
<keyword evidence="4 7" id="KW-0479">Metal-binding</keyword>
<dbReference type="GO" id="GO:0046872">
    <property type="term" value="F:metal ion binding"/>
    <property type="evidence" value="ECO:0007669"/>
    <property type="project" value="UniProtKB-KW"/>
</dbReference>
<reference evidence="9 10" key="1">
    <citation type="submission" date="2018-06" db="EMBL/GenBank/DDBJ databases">
        <title>Extensive metabolic versatility and redundancy in microbially diverse, dynamic hydrothermal sediments.</title>
        <authorList>
            <person name="Dombrowski N."/>
            <person name="Teske A."/>
            <person name="Baker B.J."/>
        </authorList>
    </citation>
    <scope>NUCLEOTIDE SEQUENCE [LARGE SCALE GENOMIC DNA]</scope>
    <source>
        <strain evidence="9">B36_G15</strain>
    </source>
</reference>
<dbReference type="Gene3D" id="3.30.540.10">
    <property type="entry name" value="Fructose-1,6-Bisphosphatase, subunit A, domain 1"/>
    <property type="match status" value="1"/>
</dbReference>
<dbReference type="SUPFAM" id="SSF56655">
    <property type="entry name" value="Carbohydrate phosphatase"/>
    <property type="match status" value="1"/>
</dbReference>
<dbReference type="InterPro" id="IPR020550">
    <property type="entry name" value="Inositol_monophosphatase_CS"/>
</dbReference>
<dbReference type="GO" id="GO:0046854">
    <property type="term" value="P:phosphatidylinositol phosphate biosynthetic process"/>
    <property type="evidence" value="ECO:0007669"/>
    <property type="project" value="InterPro"/>
</dbReference>
<feature type="binding site" evidence="7">
    <location>
        <position position="82"/>
    </location>
    <ligand>
        <name>Mg(2+)</name>
        <dbReference type="ChEBI" id="CHEBI:18420"/>
        <label>1</label>
        <note>catalytic</note>
    </ligand>
</feature>
<dbReference type="Proteomes" id="UP000268469">
    <property type="component" value="Unassembled WGS sequence"/>
</dbReference>
<comment type="caution">
    <text evidence="9">The sequence shown here is derived from an EMBL/GenBank/DDBJ whole genome shotgun (WGS) entry which is preliminary data.</text>
</comment>
<gene>
    <name evidence="9" type="ORF">DRP53_06165</name>
</gene>
<feature type="binding site" evidence="7">
    <location>
        <position position="65"/>
    </location>
    <ligand>
        <name>Mg(2+)</name>
        <dbReference type="ChEBI" id="CHEBI:18420"/>
        <label>1</label>
        <note>catalytic</note>
    </ligand>
</feature>
<organism evidence="9 10">
    <name type="scientific">candidate division WOR-3 bacterium</name>
    <dbReference type="NCBI Taxonomy" id="2052148"/>
    <lineage>
        <taxon>Bacteria</taxon>
        <taxon>Bacteria division WOR-3</taxon>
    </lineage>
</organism>
<dbReference type="InterPro" id="IPR020583">
    <property type="entry name" value="Inositol_monoP_metal-BS"/>
</dbReference>
<dbReference type="GO" id="GO:0007165">
    <property type="term" value="P:signal transduction"/>
    <property type="evidence" value="ECO:0007669"/>
    <property type="project" value="TreeGrafter"/>
</dbReference>
<evidence type="ECO:0000256" key="8">
    <source>
        <dbReference type="RuleBase" id="RU364068"/>
    </source>
</evidence>
<dbReference type="Gene3D" id="3.40.190.80">
    <property type="match status" value="1"/>
</dbReference>
<dbReference type="GO" id="GO:0008934">
    <property type="term" value="F:inositol monophosphate 1-phosphatase activity"/>
    <property type="evidence" value="ECO:0007669"/>
    <property type="project" value="InterPro"/>
</dbReference>
<dbReference type="AlphaFoldDB" id="A0A660SJE9"/>
<evidence type="ECO:0000256" key="7">
    <source>
        <dbReference type="PIRSR" id="PIRSR600760-2"/>
    </source>
</evidence>
<dbReference type="GO" id="GO:0006020">
    <property type="term" value="P:inositol metabolic process"/>
    <property type="evidence" value="ECO:0007669"/>
    <property type="project" value="TreeGrafter"/>
</dbReference>
<evidence type="ECO:0000256" key="2">
    <source>
        <dbReference type="ARBA" id="ARBA00001946"/>
    </source>
</evidence>
<dbReference type="PANTHER" id="PTHR20854:SF4">
    <property type="entry name" value="INOSITOL-1-MONOPHOSPHATASE-RELATED"/>
    <property type="match status" value="1"/>
</dbReference>
<sequence length="255" mass="27643">MVISELEQIAVDAALEAGRILCAGLGHKRRVRTKKGLELVSDADLKIQQLITARLKPTWIPVVAEEGGEGLLDSCWLVDPIDGTTNYIHGLPIFAISIGLLVDREIQLGIVHAPYLGETFTALRGEGARLNGKPITVSKTESLSDALLATGFPYDLLTSPNNNFDHFYNFSQKARAIRRMGCASLDLAYVACGRLDGFWELKLKPWDTAAGALLVSEAGGLVTDFSGGKFQLDRDEILAANPTLHPEMVEVLTGK</sequence>
<dbReference type="CDD" id="cd01639">
    <property type="entry name" value="IMPase"/>
    <property type="match status" value="1"/>
</dbReference>
<dbReference type="Pfam" id="PF00459">
    <property type="entry name" value="Inositol_P"/>
    <property type="match status" value="1"/>
</dbReference>
<proteinExistence type="inferred from homology"/>
<dbReference type="InterPro" id="IPR033942">
    <property type="entry name" value="IMPase"/>
</dbReference>
<name>A0A660SJE9_UNCW3</name>
<evidence type="ECO:0000256" key="5">
    <source>
        <dbReference type="ARBA" id="ARBA00022801"/>
    </source>
</evidence>
<evidence type="ECO:0000313" key="9">
    <source>
        <dbReference type="EMBL" id="RKX70080.1"/>
    </source>
</evidence>
<keyword evidence="5 8" id="KW-0378">Hydrolase</keyword>
<keyword evidence="6 7" id="KW-0460">Magnesium</keyword>
<comment type="cofactor">
    <cofactor evidence="2 7 8">
        <name>Mg(2+)</name>
        <dbReference type="ChEBI" id="CHEBI:18420"/>
    </cofactor>
</comment>
<dbReference type="PROSITE" id="PS00629">
    <property type="entry name" value="IMP_1"/>
    <property type="match status" value="1"/>
</dbReference>
<dbReference type="PANTHER" id="PTHR20854">
    <property type="entry name" value="INOSITOL MONOPHOSPHATASE"/>
    <property type="match status" value="1"/>
</dbReference>
<dbReference type="FunFam" id="3.40.190.80:FF:000002">
    <property type="entry name" value="Inositol-1-monophosphatase"/>
    <property type="match status" value="1"/>
</dbReference>
<dbReference type="PROSITE" id="PS00630">
    <property type="entry name" value="IMP_2"/>
    <property type="match status" value="1"/>
</dbReference>
<comment type="similarity">
    <text evidence="3 8">Belongs to the inositol monophosphatase superfamily.</text>
</comment>
<dbReference type="EC" id="3.1.3.25" evidence="8"/>
<evidence type="ECO:0000256" key="6">
    <source>
        <dbReference type="ARBA" id="ARBA00022842"/>
    </source>
</evidence>
<feature type="binding site" evidence="7">
    <location>
        <position position="81"/>
    </location>
    <ligand>
        <name>Mg(2+)</name>
        <dbReference type="ChEBI" id="CHEBI:18420"/>
        <label>1</label>
        <note>catalytic</note>
    </ligand>
</feature>
<accession>A0A660SJE9</accession>
<feature type="binding site" evidence="7">
    <location>
        <position position="79"/>
    </location>
    <ligand>
        <name>Mg(2+)</name>
        <dbReference type="ChEBI" id="CHEBI:18420"/>
        <label>1</label>
        <note>catalytic</note>
    </ligand>
</feature>
<evidence type="ECO:0000256" key="4">
    <source>
        <dbReference type="ARBA" id="ARBA00022723"/>
    </source>
</evidence>
<protein>
    <recommendedName>
        <fullName evidence="8">Inositol-1-monophosphatase</fullName>
        <ecNumber evidence="8">3.1.3.25</ecNumber>
    </recommendedName>
</protein>